<dbReference type="GeneID" id="81391699"/>
<dbReference type="EMBL" id="JAPMSZ010000004">
    <property type="protein sequence ID" value="KAJ5104602.1"/>
    <property type="molecule type" value="Genomic_DNA"/>
</dbReference>
<keyword evidence="2" id="KW-1185">Reference proteome</keyword>
<accession>A0A9W9FR94</accession>
<sequence length="60" mass="6935">MQSTQLERLVNGAEKPFIKPEDMPRVEVPTLFDSFQGMLTVEALRRKPAAELLRHEWLAL</sequence>
<proteinExistence type="predicted"/>
<evidence type="ECO:0000313" key="1">
    <source>
        <dbReference type="EMBL" id="KAJ5104602.1"/>
    </source>
</evidence>
<gene>
    <name evidence="1" type="ORF">NUU61_001949</name>
</gene>
<dbReference type="OrthoDB" id="5979581at2759"/>
<organism evidence="1 2">
    <name type="scientific">Penicillium alfredii</name>
    <dbReference type="NCBI Taxonomy" id="1506179"/>
    <lineage>
        <taxon>Eukaryota</taxon>
        <taxon>Fungi</taxon>
        <taxon>Dikarya</taxon>
        <taxon>Ascomycota</taxon>
        <taxon>Pezizomycotina</taxon>
        <taxon>Eurotiomycetes</taxon>
        <taxon>Eurotiomycetidae</taxon>
        <taxon>Eurotiales</taxon>
        <taxon>Aspergillaceae</taxon>
        <taxon>Penicillium</taxon>
    </lineage>
</organism>
<comment type="caution">
    <text evidence="1">The sequence shown here is derived from an EMBL/GenBank/DDBJ whole genome shotgun (WGS) entry which is preliminary data.</text>
</comment>
<reference evidence="1" key="1">
    <citation type="submission" date="2022-11" db="EMBL/GenBank/DDBJ databases">
        <authorList>
            <person name="Petersen C."/>
        </authorList>
    </citation>
    <scope>NUCLEOTIDE SEQUENCE</scope>
    <source>
        <strain evidence="1">IBT 34128</strain>
    </source>
</reference>
<dbReference type="RefSeq" id="XP_056513598.1">
    <property type="nucleotide sequence ID" value="XM_056652531.1"/>
</dbReference>
<dbReference type="Proteomes" id="UP001141434">
    <property type="component" value="Unassembled WGS sequence"/>
</dbReference>
<dbReference type="AlphaFoldDB" id="A0A9W9FR94"/>
<evidence type="ECO:0000313" key="2">
    <source>
        <dbReference type="Proteomes" id="UP001141434"/>
    </source>
</evidence>
<reference evidence="1" key="2">
    <citation type="journal article" date="2023" name="IMA Fungus">
        <title>Comparative genomic study of the Penicillium genus elucidates a diverse pangenome and 15 lateral gene transfer events.</title>
        <authorList>
            <person name="Petersen C."/>
            <person name="Sorensen T."/>
            <person name="Nielsen M.R."/>
            <person name="Sondergaard T.E."/>
            <person name="Sorensen J.L."/>
            <person name="Fitzpatrick D.A."/>
            <person name="Frisvad J.C."/>
            <person name="Nielsen K.L."/>
        </authorList>
    </citation>
    <scope>NUCLEOTIDE SEQUENCE</scope>
    <source>
        <strain evidence="1">IBT 34128</strain>
    </source>
</reference>
<name>A0A9W9FR94_9EURO</name>
<protein>
    <submittedName>
        <fullName evidence="1">Uncharacterized protein</fullName>
    </submittedName>
</protein>